<dbReference type="GO" id="GO:0008233">
    <property type="term" value="F:peptidase activity"/>
    <property type="evidence" value="ECO:0007669"/>
    <property type="project" value="UniProtKB-UniRule"/>
</dbReference>
<evidence type="ECO:0000256" key="9">
    <source>
        <dbReference type="RuleBase" id="RU368033"/>
    </source>
</evidence>
<reference evidence="10" key="1">
    <citation type="submission" date="2019-03" db="EMBL/GenBank/DDBJ databases">
        <title>Improved annotation for the trematode Fasciola hepatica.</title>
        <authorList>
            <person name="Choi Y.-J."/>
            <person name="Martin J."/>
            <person name="Mitreva M."/>
        </authorList>
    </citation>
    <scope>NUCLEOTIDE SEQUENCE [LARGE SCALE GENOMIC DNA]</scope>
</reference>
<proteinExistence type="inferred from homology"/>
<keyword evidence="5 9" id="KW-0256">Endoplasmic reticulum</keyword>
<name>A0A2H1BSD9_FASHE</name>
<dbReference type="Proteomes" id="UP000230066">
    <property type="component" value="Unassembled WGS sequence"/>
</dbReference>
<protein>
    <recommendedName>
        <fullName evidence="3 9">Signal peptidase complex subunit 2</fullName>
    </recommendedName>
</protein>
<dbReference type="InterPro" id="IPR009582">
    <property type="entry name" value="Spc2/SPCS2"/>
</dbReference>
<sequence>MSKVSPTEITVDKWNGSAVKNALDDAAKEILTLRFNLVENHSLFDGRLILCTISVLLATFGVVWDYFYPHPQSRSVLIICVSIYFVLSAIITCYVMFVEKSIFYTGEKADPTGMDPPDVWKLSSQVNRYDPHYRLTLVITNGTSKKSKQSVMHRQFDEFFDVKGKLRNDLYSTAVLRLASDILDKKK</sequence>
<keyword evidence="11" id="KW-1185">Reference proteome</keyword>
<feature type="transmembrane region" description="Helical" evidence="9">
    <location>
        <begin position="76"/>
        <end position="98"/>
    </location>
</feature>
<evidence type="ECO:0000313" key="10">
    <source>
        <dbReference type="EMBL" id="THD18433.1"/>
    </source>
</evidence>
<dbReference type="EMBL" id="JXXN02011845">
    <property type="protein sequence ID" value="THD18433.1"/>
    <property type="molecule type" value="Genomic_DNA"/>
</dbReference>
<evidence type="ECO:0000256" key="3">
    <source>
        <dbReference type="ARBA" id="ARBA00017057"/>
    </source>
</evidence>
<gene>
    <name evidence="10" type="ORF">D915_011053</name>
</gene>
<evidence type="ECO:0000256" key="5">
    <source>
        <dbReference type="ARBA" id="ARBA00022824"/>
    </source>
</evidence>
<evidence type="ECO:0000313" key="11">
    <source>
        <dbReference type="Proteomes" id="UP000230066"/>
    </source>
</evidence>
<evidence type="ECO:0000256" key="2">
    <source>
        <dbReference type="ARBA" id="ARBA00007324"/>
    </source>
</evidence>
<dbReference type="GO" id="GO:0006465">
    <property type="term" value="P:signal peptide processing"/>
    <property type="evidence" value="ECO:0007669"/>
    <property type="project" value="UniProtKB-UniRule"/>
</dbReference>
<comment type="similarity">
    <text evidence="2 9">Belongs to the SPCS2 family.</text>
</comment>
<comment type="subcellular location">
    <subcellularLocation>
        <location evidence="1 9">Endoplasmic reticulum membrane</location>
        <topology evidence="1 9">Multi-pass membrane protein</topology>
    </subcellularLocation>
</comment>
<keyword evidence="4 9" id="KW-0812">Transmembrane</keyword>
<accession>A0A2H1BSD9</accession>
<comment type="function">
    <text evidence="8 9">Component of the signal peptidase complex (SPC) which catalyzes the cleavage of N-terminal signal sequences from nascent proteins as they are translocated into the lumen of the endoplasmic reticulum. Enhances the enzymatic activity of SPC and facilitates the interactions between different components of the translocation site.</text>
</comment>
<evidence type="ECO:0000256" key="1">
    <source>
        <dbReference type="ARBA" id="ARBA00004477"/>
    </source>
</evidence>
<organism evidence="10 11">
    <name type="scientific">Fasciola hepatica</name>
    <name type="common">Liver fluke</name>
    <dbReference type="NCBI Taxonomy" id="6192"/>
    <lineage>
        <taxon>Eukaryota</taxon>
        <taxon>Metazoa</taxon>
        <taxon>Spiralia</taxon>
        <taxon>Lophotrochozoa</taxon>
        <taxon>Platyhelminthes</taxon>
        <taxon>Trematoda</taxon>
        <taxon>Digenea</taxon>
        <taxon>Plagiorchiida</taxon>
        <taxon>Echinostomata</taxon>
        <taxon>Echinostomatoidea</taxon>
        <taxon>Fasciolidae</taxon>
        <taxon>Fasciola</taxon>
    </lineage>
</organism>
<dbReference type="GO" id="GO:0045047">
    <property type="term" value="P:protein targeting to ER"/>
    <property type="evidence" value="ECO:0007669"/>
    <property type="project" value="TreeGrafter"/>
</dbReference>
<evidence type="ECO:0000256" key="8">
    <source>
        <dbReference type="ARBA" id="ARBA00045608"/>
    </source>
</evidence>
<evidence type="ECO:0000256" key="4">
    <source>
        <dbReference type="ARBA" id="ARBA00022692"/>
    </source>
</evidence>
<keyword evidence="6 9" id="KW-1133">Transmembrane helix</keyword>
<dbReference type="GO" id="GO:0005787">
    <property type="term" value="C:signal peptidase complex"/>
    <property type="evidence" value="ECO:0007669"/>
    <property type="project" value="UniProtKB-UniRule"/>
</dbReference>
<comment type="caution">
    <text evidence="10">The sequence shown here is derived from an EMBL/GenBank/DDBJ whole genome shotgun (WGS) entry which is preliminary data.</text>
</comment>
<evidence type="ECO:0000256" key="6">
    <source>
        <dbReference type="ARBA" id="ARBA00022989"/>
    </source>
</evidence>
<dbReference type="Pfam" id="PF06703">
    <property type="entry name" value="SPC25"/>
    <property type="match status" value="1"/>
</dbReference>
<evidence type="ECO:0000256" key="7">
    <source>
        <dbReference type="ARBA" id="ARBA00023136"/>
    </source>
</evidence>
<dbReference type="PANTHER" id="PTHR13085">
    <property type="entry name" value="MICROSOMAL SIGNAL PEPTIDASE 25 KDA SUBUNIT"/>
    <property type="match status" value="1"/>
</dbReference>
<feature type="transmembrane region" description="Helical" evidence="9">
    <location>
        <begin position="44"/>
        <end position="64"/>
    </location>
</feature>
<dbReference type="AlphaFoldDB" id="A0A2H1BSD9"/>
<dbReference type="PANTHER" id="PTHR13085:SF0">
    <property type="entry name" value="SIGNAL PEPTIDASE COMPLEX SUBUNIT 2"/>
    <property type="match status" value="1"/>
</dbReference>
<keyword evidence="7 9" id="KW-0472">Membrane</keyword>